<feature type="region of interest" description="Disordered" evidence="1">
    <location>
        <begin position="83"/>
        <end position="118"/>
    </location>
</feature>
<evidence type="ECO:0000313" key="3">
    <source>
        <dbReference type="Proteomes" id="UP000030645"/>
    </source>
</evidence>
<dbReference type="AlphaFoldDB" id="W9QHI3"/>
<keyword evidence="3" id="KW-1185">Reference proteome</keyword>
<dbReference type="Proteomes" id="UP000030645">
    <property type="component" value="Unassembled WGS sequence"/>
</dbReference>
<accession>W9QHI3</accession>
<organism evidence="2 3">
    <name type="scientific">Morus notabilis</name>
    <dbReference type="NCBI Taxonomy" id="981085"/>
    <lineage>
        <taxon>Eukaryota</taxon>
        <taxon>Viridiplantae</taxon>
        <taxon>Streptophyta</taxon>
        <taxon>Embryophyta</taxon>
        <taxon>Tracheophyta</taxon>
        <taxon>Spermatophyta</taxon>
        <taxon>Magnoliopsida</taxon>
        <taxon>eudicotyledons</taxon>
        <taxon>Gunneridae</taxon>
        <taxon>Pentapetalae</taxon>
        <taxon>rosids</taxon>
        <taxon>fabids</taxon>
        <taxon>Rosales</taxon>
        <taxon>Moraceae</taxon>
        <taxon>Moreae</taxon>
        <taxon>Morus</taxon>
    </lineage>
</organism>
<reference evidence="3" key="1">
    <citation type="submission" date="2013-01" db="EMBL/GenBank/DDBJ databases">
        <title>Draft Genome Sequence of a Mulberry Tree, Morus notabilis C.K. Schneid.</title>
        <authorList>
            <person name="He N."/>
            <person name="Zhao S."/>
        </authorList>
    </citation>
    <scope>NUCLEOTIDE SEQUENCE</scope>
</reference>
<dbReference type="EMBL" id="KE343637">
    <property type="protein sequence ID" value="EXB37504.1"/>
    <property type="molecule type" value="Genomic_DNA"/>
</dbReference>
<protein>
    <submittedName>
        <fullName evidence="2">Uncharacterized protein</fullName>
    </submittedName>
</protein>
<feature type="compositionally biased region" description="Polar residues" evidence="1">
    <location>
        <begin position="83"/>
        <end position="101"/>
    </location>
</feature>
<gene>
    <name evidence="2" type="ORF">L484_001402</name>
</gene>
<name>W9QHI3_9ROSA</name>
<evidence type="ECO:0000313" key="2">
    <source>
        <dbReference type="EMBL" id="EXB37504.1"/>
    </source>
</evidence>
<sequence>MPKFISTGNPNANLRVDAEHSMRLISGFGQESSQSISFQWTSSTPLFAARVRSYFGRLNSQAVGQIGLPKFATQTSRLWLGSEQPSASSTLKPQALDNSRVATRRTDSSSSELLEWPG</sequence>
<evidence type="ECO:0000256" key="1">
    <source>
        <dbReference type="SAM" id="MobiDB-lite"/>
    </source>
</evidence>
<proteinExistence type="predicted"/>